<dbReference type="AlphaFoldDB" id="A0A8B6EI08"/>
<dbReference type="Gene3D" id="3.40.1190.20">
    <property type="match status" value="1"/>
</dbReference>
<dbReference type="HAMAP" id="MF_01987">
    <property type="entry name" value="Ribokinase"/>
    <property type="match status" value="1"/>
</dbReference>
<keyword evidence="8 9" id="KW-0119">Carbohydrate metabolism</keyword>
<evidence type="ECO:0000256" key="5">
    <source>
        <dbReference type="ARBA" id="ARBA00022840"/>
    </source>
</evidence>
<evidence type="ECO:0000313" key="12">
    <source>
        <dbReference type="Proteomes" id="UP000596742"/>
    </source>
</evidence>
<dbReference type="Pfam" id="PF00294">
    <property type="entry name" value="PfkB"/>
    <property type="match status" value="1"/>
</dbReference>
<feature type="binding site" evidence="9">
    <location>
        <position position="240"/>
    </location>
    <ligand>
        <name>K(+)</name>
        <dbReference type="ChEBI" id="CHEBI:29103"/>
    </ligand>
</feature>
<keyword evidence="12" id="KW-1185">Reference proteome</keyword>
<evidence type="ECO:0000259" key="10">
    <source>
        <dbReference type="Pfam" id="PF00294"/>
    </source>
</evidence>
<organism evidence="11 12">
    <name type="scientific">Mytilus galloprovincialis</name>
    <name type="common">Mediterranean mussel</name>
    <dbReference type="NCBI Taxonomy" id="29158"/>
    <lineage>
        <taxon>Eukaryota</taxon>
        <taxon>Metazoa</taxon>
        <taxon>Spiralia</taxon>
        <taxon>Lophotrochozoa</taxon>
        <taxon>Mollusca</taxon>
        <taxon>Bivalvia</taxon>
        <taxon>Autobranchia</taxon>
        <taxon>Pteriomorphia</taxon>
        <taxon>Mytilida</taxon>
        <taxon>Mytiloidea</taxon>
        <taxon>Mytilidae</taxon>
        <taxon>Mytilinae</taxon>
        <taxon>Mytilus</taxon>
    </lineage>
</organism>
<dbReference type="NCBIfam" id="TIGR02152">
    <property type="entry name" value="D_ribokin_bact"/>
    <property type="match status" value="1"/>
</dbReference>
<feature type="binding site" evidence="9">
    <location>
        <position position="281"/>
    </location>
    <ligand>
        <name>K(+)</name>
        <dbReference type="ChEBI" id="CHEBI:29103"/>
    </ligand>
</feature>
<comment type="caution">
    <text evidence="9">Lacks conserved residue(s) required for the propagation of feature annotation.</text>
</comment>
<keyword evidence="2 9" id="KW-0479">Metal-binding</keyword>
<name>A0A8B6EI08_MYTGA</name>
<feature type="binding site" evidence="9">
    <location>
        <position position="238"/>
    </location>
    <ligand>
        <name>K(+)</name>
        <dbReference type="ChEBI" id="CHEBI:29103"/>
    </ligand>
</feature>
<evidence type="ECO:0000313" key="11">
    <source>
        <dbReference type="EMBL" id="VDI35226.1"/>
    </source>
</evidence>
<keyword evidence="3 9" id="KW-0547">Nucleotide-binding</keyword>
<dbReference type="GO" id="GO:0046872">
    <property type="term" value="F:metal ion binding"/>
    <property type="evidence" value="ECO:0007669"/>
    <property type="project" value="UniProtKB-KW"/>
</dbReference>
<comment type="similarity">
    <text evidence="9">Belongs to the carbohydrate kinase PfkB family. Ribokinase subfamily.</text>
</comment>
<gene>
    <name evidence="11" type="ORF">MGAL_10B002811</name>
</gene>
<dbReference type="CDD" id="cd01174">
    <property type="entry name" value="ribokinase"/>
    <property type="match status" value="1"/>
</dbReference>
<evidence type="ECO:0000256" key="2">
    <source>
        <dbReference type="ARBA" id="ARBA00022723"/>
    </source>
</evidence>
<feature type="binding site" evidence="9">
    <location>
        <position position="129"/>
    </location>
    <ligand>
        <name>substrate</name>
    </ligand>
</feature>
<dbReference type="GO" id="GO:0005829">
    <property type="term" value="C:cytosol"/>
    <property type="evidence" value="ECO:0007669"/>
    <property type="project" value="TreeGrafter"/>
</dbReference>
<feature type="binding site" evidence="9">
    <location>
        <position position="279"/>
    </location>
    <ligand>
        <name>K(+)</name>
        <dbReference type="ChEBI" id="CHEBI:29103"/>
    </ligand>
</feature>
<dbReference type="InterPro" id="IPR002139">
    <property type="entry name" value="Ribo/fructo_kinase"/>
</dbReference>
<evidence type="ECO:0000256" key="9">
    <source>
        <dbReference type="HAMAP-Rule" id="MF_03215"/>
    </source>
</evidence>
<feature type="binding site" evidence="9">
    <location>
        <position position="244"/>
    </location>
    <ligand>
        <name>substrate</name>
    </ligand>
</feature>
<dbReference type="PANTHER" id="PTHR10584:SF166">
    <property type="entry name" value="RIBOKINASE"/>
    <property type="match status" value="1"/>
</dbReference>
<dbReference type="EMBL" id="UYJE01005225">
    <property type="protein sequence ID" value="VDI35226.1"/>
    <property type="molecule type" value="Genomic_DNA"/>
</dbReference>
<comment type="cofactor">
    <cofactor evidence="9">
        <name>Mg(2+)</name>
        <dbReference type="ChEBI" id="CHEBI:18420"/>
    </cofactor>
    <text evidence="9">Requires a divalent cation, most likely magnesium in vivo, as an electrophilic catalyst to aid phosphoryl group transfer. It is the chelate of the metal and the nucleotide that is the actual substrate.</text>
</comment>
<feature type="binding site" evidence="9">
    <location>
        <position position="174"/>
    </location>
    <ligand>
        <name>ATP</name>
        <dbReference type="ChEBI" id="CHEBI:30616"/>
    </ligand>
</feature>
<dbReference type="Proteomes" id="UP000596742">
    <property type="component" value="Unassembled WGS sequence"/>
</dbReference>
<evidence type="ECO:0000256" key="3">
    <source>
        <dbReference type="ARBA" id="ARBA00022741"/>
    </source>
</evidence>
<sequence length="438" mass="47818">MDLSTYAPRFPKPGETMIGHKYVVGFGGKGANQCVSAVRLGCKTAMVGKVGNDDNGNKTINNFKSNGVITDYMAVTDQSSTGIAAITIADTGENSIVIVPGANLLLTDVDVTALEDMIKGSKVVVCQLEVGLSATLETLKLARKHNVRCILNTAPAQSGLSNDFFVLSDILCANENEAEMMTGLPVSDVAQAEAAIDVLLGKGCQYAIITLGEKGTVFASQDNRKPTYIPATKVKAVDTTGAGDAFVGSLAFYLATRPDLTFENAIQRSSIIASISVQSPGLLGFGNIQQQLLQSADARHRRELVQQEFRRGEEDRQVRAVSMKQQGQYMKRKIARPRRYGQKIRFLLRSVYDVLPTPTNLTMWKLIEYPSCKLCGKPANLEHVLSSCRTALKDGRYTWHHDQVHREIAAVLDTQRRKKTKIEKGPKFINYIKGGGES</sequence>
<dbReference type="PANTHER" id="PTHR10584">
    <property type="entry name" value="SUGAR KINASE"/>
    <property type="match status" value="1"/>
</dbReference>
<keyword evidence="1 9" id="KW-0808">Transferase</keyword>
<dbReference type="GO" id="GO:0004747">
    <property type="term" value="F:ribokinase activity"/>
    <property type="evidence" value="ECO:0007669"/>
    <property type="project" value="UniProtKB-UniRule"/>
</dbReference>
<comment type="activity regulation">
    <text evidence="9">Activated by a monovalent cation that binds near, but not in, the active site. The most likely occupant of the site in vivo is potassium. Ion binding induces a conformational change that may alter substrate affinity.</text>
</comment>
<evidence type="ECO:0000256" key="1">
    <source>
        <dbReference type="ARBA" id="ARBA00022679"/>
    </source>
</evidence>
<protein>
    <recommendedName>
        <fullName evidence="9">Ribokinase</fullName>
        <shortName evidence="9">RK</shortName>
        <ecNumber evidence="9">2.7.1.15</ecNumber>
    </recommendedName>
</protein>
<comment type="catalytic activity">
    <reaction evidence="9">
        <text>D-ribose + ATP = D-ribose 5-phosphate + ADP + H(+)</text>
        <dbReference type="Rhea" id="RHEA:13697"/>
        <dbReference type="ChEBI" id="CHEBI:15378"/>
        <dbReference type="ChEBI" id="CHEBI:30616"/>
        <dbReference type="ChEBI" id="CHEBI:47013"/>
        <dbReference type="ChEBI" id="CHEBI:78346"/>
        <dbReference type="ChEBI" id="CHEBI:456216"/>
        <dbReference type="EC" id="2.7.1.15"/>
    </reaction>
</comment>
<dbReference type="OrthoDB" id="415590at2759"/>
<keyword evidence="4 9" id="KW-0418">Kinase</keyword>
<keyword evidence="5 9" id="KW-0067">ATP-binding</keyword>
<dbReference type="GO" id="GO:0019303">
    <property type="term" value="P:D-ribose catabolic process"/>
    <property type="evidence" value="ECO:0007669"/>
    <property type="project" value="UniProtKB-UniRule"/>
</dbReference>
<comment type="subcellular location">
    <subcellularLocation>
        <location evidence="9">Cytoplasm</location>
    </subcellularLocation>
    <subcellularLocation>
        <location evidence="9">Nucleus</location>
    </subcellularLocation>
</comment>
<comment type="pathway">
    <text evidence="9">Carbohydrate metabolism; D-ribose degradation; D-ribose 5-phosphate from beta-D-ribopyranose: step 2/2.</text>
</comment>
<proteinExistence type="inferred from homology"/>
<feature type="binding site" evidence="9">
    <location>
        <begin position="28"/>
        <end position="32"/>
    </location>
    <ligand>
        <name>substrate</name>
    </ligand>
</feature>
<comment type="function">
    <text evidence="9">Catalyzes the phosphorylation of ribose at O-5 in a reaction requiring ATP and magnesium. The resulting D-ribose-5-phosphate can then be used either for sythesis of nucleotides, histidine, and tryptophan, or as a component of the pentose phosphate pathway.</text>
</comment>
<dbReference type="UniPathway" id="UPA00916">
    <property type="reaction ID" value="UER00889"/>
</dbReference>
<dbReference type="GO" id="GO:0005634">
    <property type="term" value="C:nucleus"/>
    <property type="evidence" value="ECO:0007669"/>
    <property type="project" value="UniProtKB-SubCell"/>
</dbReference>
<dbReference type="InterPro" id="IPR011877">
    <property type="entry name" value="Ribokinase"/>
</dbReference>
<evidence type="ECO:0000256" key="7">
    <source>
        <dbReference type="ARBA" id="ARBA00022958"/>
    </source>
</evidence>
<dbReference type="PRINTS" id="PR00990">
    <property type="entry name" value="RIBOKINASE"/>
</dbReference>
<feature type="domain" description="Carbohydrate kinase PfkB" evidence="10">
    <location>
        <begin position="1"/>
        <end position="281"/>
    </location>
</feature>
<keyword evidence="9" id="KW-0539">Nucleus</keyword>
<comment type="caution">
    <text evidence="11">The sequence shown here is derived from an EMBL/GenBank/DDBJ whole genome shotgun (WGS) entry which is preliminary data.</text>
</comment>
<dbReference type="GO" id="GO:0005524">
    <property type="term" value="F:ATP binding"/>
    <property type="evidence" value="ECO:0007669"/>
    <property type="project" value="UniProtKB-UniRule"/>
</dbReference>
<keyword evidence="9" id="KW-0963">Cytoplasm</keyword>
<feature type="binding site" evidence="9">
    <location>
        <begin position="210"/>
        <end position="215"/>
    </location>
    <ligand>
        <name>ATP</name>
        <dbReference type="ChEBI" id="CHEBI:30616"/>
    </ligand>
</feature>
<feature type="active site" description="Proton acceptor" evidence="9">
    <location>
        <position position="244"/>
    </location>
</feature>
<reference evidence="11" key="1">
    <citation type="submission" date="2018-11" db="EMBL/GenBank/DDBJ databases">
        <authorList>
            <person name="Alioto T."/>
            <person name="Alioto T."/>
        </authorList>
    </citation>
    <scope>NUCLEOTIDE SEQUENCE</scope>
</reference>
<dbReference type="EC" id="2.7.1.15" evidence="9"/>
<evidence type="ECO:0000256" key="6">
    <source>
        <dbReference type="ARBA" id="ARBA00022842"/>
    </source>
</evidence>
<dbReference type="InterPro" id="IPR011611">
    <property type="entry name" value="PfkB_dom"/>
</dbReference>
<evidence type="ECO:0000256" key="4">
    <source>
        <dbReference type="ARBA" id="ARBA00022777"/>
    </source>
</evidence>
<keyword evidence="7 9" id="KW-0630">Potassium</keyword>
<comment type="subunit">
    <text evidence="9">Homodimer.</text>
</comment>
<feature type="binding site" evidence="9">
    <location>
        <begin position="243"/>
        <end position="244"/>
    </location>
    <ligand>
        <name>ATP</name>
        <dbReference type="ChEBI" id="CHEBI:30616"/>
    </ligand>
</feature>
<evidence type="ECO:0000256" key="8">
    <source>
        <dbReference type="ARBA" id="ARBA00023277"/>
    </source>
</evidence>
<dbReference type="InterPro" id="IPR029056">
    <property type="entry name" value="Ribokinase-like"/>
</dbReference>
<keyword evidence="6 9" id="KW-0460">Magnesium</keyword>
<accession>A0A8B6EI08</accession>
<feature type="binding site" evidence="9">
    <location>
        <position position="276"/>
    </location>
    <ligand>
        <name>K(+)</name>
        <dbReference type="ChEBI" id="CHEBI:29103"/>
    </ligand>
</feature>
<dbReference type="SUPFAM" id="SSF53613">
    <property type="entry name" value="Ribokinase-like"/>
    <property type="match status" value="1"/>
</dbReference>